<dbReference type="RefSeq" id="WP_172192728.1">
    <property type="nucleotide sequence ID" value="NZ_CAWPPK010000097.1"/>
</dbReference>
<comment type="similarity">
    <text evidence="1">In the C-terminal section; belongs to the transposase 35 family.</text>
</comment>
<keyword evidence="2" id="KW-0815">Transposition</keyword>
<dbReference type="Pfam" id="PF12323">
    <property type="entry name" value="HTH_OrfB_IS605"/>
    <property type="match status" value="1"/>
</dbReference>
<feature type="domain" description="Cas12f1-like TNB" evidence="8">
    <location>
        <begin position="379"/>
        <end position="443"/>
    </location>
</feature>
<dbReference type="InterPro" id="IPR010095">
    <property type="entry name" value="Cas12f1-like_TNB"/>
</dbReference>
<reference evidence="10 11" key="1">
    <citation type="journal article" date="2020" name="Sci. Rep.">
        <title>A novel cyanobacterial geosmin producer, revising GeoA distribution and dispersion patterns in Bacteria.</title>
        <authorList>
            <person name="Churro C."/>
            <person name="Semedo-Aguiar A.P."/>
            <person name="Silva A.D."/>
            <person name="Pereira-Leal J.B."/>
            <person name="Leite R.B."/>
        </authorList>
    </citation>
    <scope>NUCLEOTIDE SEQUENCE [LARGE SCALE GENOMIC DNA]</scope>
    <source>
        <strain evidence="10 11">IPMA8</strain>
    </source>
</reference>
<keyword evidence="11" id="KW-1185">Reference proteome</keyword>
<dbReference type="InterPro" id="IPR021027">
    <property type="entry name" value="Transposase_put_HTH"/>
</dbReference>
<comment type="caution">
    <text evidence="10">The sequence shown here is derived from an EMBL/GenBank/DDBJ whole genome shotgun (WGS) entry which is preliminary data.</text>
</comment>
<feature type="domain" description="Transposase putative helix-turn-helix" evidence="9">
    <location>
        <begin position="1"/>
        <end position="44"/>
    </location>
</feature>
<evidence type="ECO:0000256" key="1">
    <source>
        <dbReference type="ARBA" id="ARBA00008761"/>
    </source>
</evidence>
<evidence type="ECO:0000256" key="2">
    <source>
        <dbReference type="ARBA" id="ARBA00022578"/>
    </source>
</evidence>
<proteinExistence type="inferred from homology"/>
<evidence type="ECO:0000259" key="7">
    <source>
        <dbReference type="Pfam" id="PF01385"/>
    </source>
</evidence>
<dbReference type="EMBL" id="SRRZ01000186">
    <property type="protein sequence ID" value="NQE38172.1"/>
    <property type="molecule type" value="Genomic_DNA"/>
</dbReference>
<evidence type="ECO:0000313" key="10">
    <source>
        <dbReference type="EMBL" id="NQE38172.1"/>
    </source>
</evidence>
<evidence type="ECO:0000313" key="11">
    <source>
        <dbReference type="Proteomes" id="UP000702425"/>
    </source>
</evidence>
<evidence type="ECO:0000259" key="8">
    <source>
        <dbReference type="Pfam" id="PF07282"/>
    </source>
</evidence>
<evidence type="ECO:0008006" key="12">
    <source>
        <dbReference type="Google" id="ProtNLM"/>
    </source>
</evidence>
<feature type="domain" description="Probable transposase IS891/IS1136/IS1341" evidence="7">
    <location>
        <begin position="235"/>
        <end position="345"/>
    </location>
</feature>
<dbReference type="Proteomes" id="UP000702425">
    <property type="component" value="Unassembled WGS sequence"/>
</dbReference>
<dbReference type="Pfam" id="PF01385">
    <property type="entry name" value="OrfB_IS605"/>
    <property type="match status" value="1"/>
</dbReference>
<evidence type="ECO:0000256" key="3">
    <source>
        <dbReference type="ARBA" id="ARBA00022723"/>
    </source>
</evidence>
<organism evidence="10 11">
    <name type="scientific">Microcoleus asticus IPMA8</name>
    <dbReference type="NCBI Taxonomy" id="2563858"/>
    <lineage>
        <taxon>Bacteria</taxon>
        <taxon>Bacillati</taxon>
        <taxon>Cyanobacteriota</taxon>
        <taxon>Cyanophyceae</taxon>
        <taxon>Oscillatoriophycideae</taxon>
        <taxon>Oscillatoriales</taxon>
        <taxon>Microcoleaceae</taxon>
        <taxon>Microcoleus</taxon>
        <taxon>Microcoleus asticus</taxon>
    </lineage>
</organism>
<dbReference type="NCBIfam" id="NF040570">
    <property type="entry name" value="guided_TnpB"/>
    <property type="match status" value="1"/>
</dbReference>
<gene>
    <name evidence="10" type="ORF">E5S67_05957</name>
</gene>
<keyword evidence="6" id="KW-0233">DNA recombination</keyword>
<protein>
    <recommendedName>
        <fullName evidence="12">Transposase</fullName>
    </recommendedName>
</protein>
<keyword evidence="3" id="KW-0479">Metal-binding</keyword>
<evidence type="ECO:0000256" key="6">
    <source>
        <dbReference type="ARBA" id="ARBA00023172"/>
    </source>
</evidence>
<evidence type="ECO:0000256" key="5">
    <source>
        <dbReference type="ARBA" id="ARBA00023125"/>
    </source>
</evidence>
<accession>A0ABX2D697</accession>
<keyword evidence="5" id="KW-0238">DNA-binding</keyword>
<keyword evidence="4" id="KW-0862">Zinc</keyword>
<evidence type="ECO:0000259" key="9">
    <source>
        <dbReference type="Pfam" id="PF12323"/>
    </source>
</evidence>
<dbReference type="Pfam" id="PF07282">
    <property type="entry name" value="Cas12f1-like_TNB"/>
    <property type="match status" value="1"/>
</dbReference>
<name>A0ABX2D697_9CYAN</name>
<sequence length="477" mass="54320">MQLTYKYRLKPTKAQLTTIVTHLELCRRQYNYRLGERFRWWEATRTPINACPLIVSIVPIEEIYKNIPLTRVQTRDGRKKDKSGNPLTRKGDVFSNIEGGFVQWQTIQLADLKNTKKLFPDYKVLDSQVLQDVVNRVETSFSNFTTPDKNGNRRGKPKFKGLHYYKSFTYPQLDNLHIVKDEQNRICIDLAKIGQVPMVFHRSIPTGFKVKTGSVIREADGWYISLTLEDKTVPVTVAEIQPTVENTVGIDLGITNYVYLSNGERVENPRFLRKSAEKLARLQAKLAGRIKGSKPWKIIKDKVSKLHQFVARSRLNFQFKTAHELFDKCNVLVVEDLSVKNLTRRAKPKTDIENGNLVYLPNGQSAKSGLNKSMLDAAHGQFASVLKYVAWKLGKSILFVSPRGTSQHCWNCLNKVPKELSERWHSCQCGESLDRDENSAKLIRKIGLSYESGGGTPSLKKAFEKKEKEACGLTVPS</sequence>
<dbReference type="InterPro" id="IPR001959">
    <property type="entry name" value="Transposase"/>
</dbReference>
<evidence type="ECO:0000256" key="4">
    <source>
        <dbReference type="ARBA" id="ARBA00022833"/>
    </source>
</evidence>